<feature type="compositionally biased region" description="Low complexity" evidence="1">
    <location>
        <begin position="1"/>
        <end position="27"/>
    </location>
</feature>
<accession>A0A448KB14</accession>
<name>A0A448KB14_9ACTO</name>
<dbReference type="Gene3D" id="1.10.3290.10">
    <property type="entry name" value="Fido-like domain"/>
    <property type="match status" value="1"/>
</dbReference>
<gene>
    <name evidence="3" type="ORF">NCTC11923_00736</name>
</gene>
<dbReference type="AlphaFoldDB" id="A0A448KB14"/>
<protein>
    <recommendedName>
        <fullName evidence="2">Fido domain-containing protein</fullName>
    </recommendedName>
</protein>
<evidence type="ECO:0000313" key="3">
    <source>
        <dbReference type="EMBL" id="VEG74116.1"/>
    </source>
</evidence>
<dbReference type="InterPro" id="IPR036597">
    <property type="entry name" value="Fido-like_dom_sf"/>
</dbReference>
<dbReference type="Proteomes" id="UP000276899">
    <property type="component" value="Chromosome"/>
</dbReference>
<evidence type="ECO:0000313" key="4">
    <source>
        <dbReference type="Proteomes" id="UP000276899"/>
    </source>
</evidence>
<organism evidence="3 4">
    <name type="scientific">Actinomyces slackii</name>
    <dbReference type="NCBI Taxonomy" id="52774"/>
    <lineage>
        <taxon>Bacteria</taxon>
        <taxon>Bacillati</taxon>
        <taxon>Actinomycetota</taxon>
        <taxon>Actinomycetes</taxon>
        <taxon>Actinomycetales</taxon>
        <taxon>Actinomycetaceae</taxon>
        <taxon>Actinomyces</taxon>
    </lineage>
</organism>
<dbReference type="KEGG" id="asla:NCTC11923_00736"/>
<evidence type="ECO:0000259" key="2">
    <source>
        <dbReference type="PROSITE" id="PS51459"/>
    </source>
</evidence>
<dbReference type="InterPro" id="IPR003812">
    <property type="entry name" value="Fido"/>
</dbReference>
<evidence type="ECO:0000256" key="1">
    <source>
        <dbReference type="SAM" id="MobiDB-lite"/>
    </source>
</evidence>
<proteinExistence type="predicted"/>
<reference evidence="3 4" key="1">
    <citation type="submission" date="2018-12" db="EMBL/GenBank/DDBJ databases">
        <authorList>
            <consortium name="Pathogen Informatics"/>
        </authorList>
    </citation>
    <scope>NUCLEOTIDE SEQUENCE [LARGE SCALE GENOMIC DNA]</scope>
    <source>
        <strain evidence="3 4">NCTC11923</strain>
    </source>
</reference>
<dbReference type="STRING" id="1278298.GCA_000428685_00259"/>
<sequence>MSSSSVGSSVGIGSAPGPSAGQARQGRGAAGGSSGSQHAASPALAALTALAGHERVRQAEEAVRQASAELRWHNALRRRWREARAETSIREAVASAGVEGAVLPASVLREHVASASLEEAVTGDPGLDAAAGRWRAGVRVTGWMPDLVGRGRPPLPTPRGLLTSVHRDVAGPLAAGGAISVEEVAIPREGAGVRERLRGLEELIALPGAPALVRAAVVHGEMVAARPFTAGNEAVGRILVRHLITVDGLEPTGTAVTEFYASRDPGAYGEAAHAYASGSAQGVVAWVLWQAEAILVGIEEATALCRAIQAGTWRSG</sequence>
<dbReference type="PROSITE" id="PS51459">
    <property type="entry name" value="FIDO"/>
    <property type="match status" value="1"/>
</dbReference>
<dbReference type="EMBL" id="LR134363">
    <property type="protein sequence ID" value="VEG74116.1"/>
    <property type="molecule type" value="Genomic_DNA"/>
</dbReference>
<feature type="region of interest" description="Disordered" evidence="1">
    <location>
        <begin position="1"/>
        <end position="41"/>
    </location>
</feature>
<dbReference type="SUPFAM" id="SSF140931">
    <property type="entry name" value="Fic-like"/>
    <property type="match status" value="1"/>
</dbReference>
<dbReference type="RefSeq" id="WP_026426405.1">
    <property type="nucleotide sequence ID" value="NZ_CBCRWE010000051.1"/>
</dbReference>
<feature type="domain" description="Fido" evidence="2">
    <location>
        <begin position="157"/>
        <end position="289"/>
    </location>
</feature>
<keyword evidence="4" id="KW-1185">Reference proteome</keyword>